<proteinExistence type="predicted"/>
<reference evidence="1" key="1">
    <citation type="submission" date="2014-11" db="EMBL/GenBank/DDBJ databases">
        <authorList>
            <person name="Amaro Gonzalez C."/>
        </authorList>
    </citation>
    <scope>NUCLEOTIDE SEQUENCE</scope>
</reference>
<sequence length="32" mass="4097">MWDRSEFSSTCFWPDVLVWFKANWRRILNYQN</sequence>
<evidence type="ECO:0000313" key="1">
    <source>
        <dbReference type="EMBL" id="JAH63354.1"/>
    </source>
</evidence>
<dbReference type="AlphaFoldDB" id="A0A0E9UBW9"/>
<dbReference type="EMBL" id="GBXM01045223">
    <property type="protein sequence ID" value="JAH63354.1"/>
    <property type="molecule type" value="Transcribed_RNA"/>
</dbReference>
<reference evidence="1" key="2">
    <citation type="journal article" date="2015" name="Fish Shellfish Immunol.">
        <title>Early steps in the European eel (Anguilla anguilla)-Vibrio vulnificus interaction in the gills: Role of the RtxA13 toxin.</title>
        <authorList>
            <person name="Callol A."/>
            <person name="Pajuelo D."/>
            <person name="Ebbesson L."/>
            <person name="Teles M."/>
            <person name="MacKenzie S."/>
            <person name="Amaro C."/>
        </authorList>
    </citation>
    <scope>NUCLEOTIDE SEQUENCE</scope>
</reference>
<protein>
    <submittedName>
        <fullName evidence="1">Uncharacterized protein</fullName>
    </submittedName>
</protein>
<organism evidence="1">
    <name type="scientific">Anguilla anguilla</name>
    <name type="common">European freshwater eel</name>
    <name type="synonym">Muraena anguilla</name>
    <dbReference type="NCBI Taxonomy" id="7936"/>
    <lineage>
        <taxon>Eukaryota</taxon>
        <taxon>Metazoa</taxon>
        <taxon>Chordata</taxon>
        <taxon>Craniata</taxon>
        <taxon>Vertebrata</taxon>
        <taxon>Euteleostomi</taxon>
        <taxon>Actinopterygii</taxon>
        <taxon>Neopterygii</taxon>
        <taxon>Teleostei</taxon>
        <taxon>Anguilliformes</taxon>
        <taxon>Anguillidae</taxon>
        <taxon>Anguilla</taxon>
    </lineage>
</organism>
<name>A0A0E9UBW9_ANGAN</name>
<accession>A0A0E9UBW9</accession>